<keyword evidence="1" id="KW-0812">Transmembrane</keyword>
<feature type="transmembrane region" description="Helical" evidence="1">
    <location>
        <begin position="68"/>
        <end position="84"/>
    </location>
</feature>
<feature type="transmembrane region" description="Helical" evidence="1">
    <location>
        <begin position="126"/>
        <end position="145"/>
    </location>
</feature>
<dbReference type="EMBL" id="CP091092">
    <property type="protein sequence ID" value="WFN36590.1"/>
    <property type="molecule type" value="Genomic_DNA"/>
</dbReference>
<evidence type="ECO:0000256" key="1">
    <source>
        <dbReference type="SAM" id="Phobius"/>
    </source>
</evidence>
<dbReference type="GeneID" id="79950868"/>
<keyword evidence="3" id="KW-1185">Reference proteome</keyword>
<dbReference type="Proteomes" id="UP001218895">
    <property type="component" value="Chromosome"/>
</dbReference>
<feature type="transmembrane region" description="Helical" evidence="1">
    <location>
        <begin position="41"/>
        <end position="61"/>
    </location>
</feature>
<protein>
    <submittedName>
        <fullName evidence="2">Uncharacterized protein</fullName>
    </submittedName>
</protein>
<feature type="transmembrane region" description="Helical" evidence="1">
    <location>
        <begin position="90"/>
        <end position="114"/>
    </location>
</feature>
<keyword evidence="1" id="KW-1133">Transmembrane helix</keyword>
<feature type="transmembrane region" description="Helical" evidence="1">
    <location>
        <begin position="12"/>
        <end position="35"/>
    </location>
</feature>
<organism evidence="2 3">
    <name type="scientific">Methanomicrobium antiquum</name>
    <dbReference type="NCBI Taxonomy" id="487686"/>
    <lineage>
        <taxon>Archaea</taxon>
        <taxon>Methanobacteriati</taxon>
        <taxon>Methanobacteriota</taxon>
        <taxon>Stenosarchaea group</taxon>
        <taxon>Methanomicrobia</taxon>
        <taxon>Methanomicrobiales</taxon>
        <taxon>Methanomicrobiaceae</taxon>
        <taxon>Methanomicrobium</taxon>
    </lineage>
</organism>
<keyword evidence="1" id="KW-0472">Membrane</keyword>
<evidence type="ECO:0000313" key="2">
    <source>
        <dbReference type="EMBL" id="WFN36590.1"/>
    </source>
</evidence>
<proteinExistence type="predicted"/>
<gene>
    <name evidence="2" type="ORF">L1994_10680</name>
</gene>
<dbReference type="KEGG" id="manq:L1994_10680"/>
<reference evidence="2" key="1">
    <citation type="submission" date="2022-01" db="EMBL/GenBank/DDBJ databases">
        <title>Complete genome of Methanomicrobium antiquum DSM 21220.</title>
        <authorList>
            <person name="Chen S.-C."/>
            <person name="You Y.-T."/>
            <person name="Zhou Y.-Z."/>
            <person name="Lai M.-C."/>
        </authorList>
    </citation>
    <scope>NUCLEOTIDE SEQUENCE</scope>
    <source>
        <strain evidence="2">DSM 21220</strain>
    </source>
</reference>
<dbReference type="RefSeq" id="WP_278099425.1">
    <property type="nucleotide sequence ID" value="NZ_CP091092.1"/>
</dbReference>
<evidence type="ECO:0000313" key="3">
    <source>
        <dbReference type="Proteomes" id="UP001218895"/>
    </source>
</evidence>
<sequence>MIAKLNKQNYIFIFSLVLLLLIPRFIIVICSFFSFIPSSMLIISITLIFGIISPVMVTIICNKDTIHTVAFVLPILGLLIYKIIDATIMLIIYGGIIQLFTVYILLKGIGLSFIGMGSSFYKENKLLTIVLIAIGIGMIILPLNLVDKISNILSDTNSIK</sequence>
<dbReference type="AlphaFoldDB" id="A0AAF0FVA4"/>
<accession>A0AAF0FVA4</accession>
<name>A0AAF0FVA4_9EURY</name>